<reference evidence="4" key="1">
    <citation type="submission" date="2021-02" db="EMBL/GenBank/DDBJ databases">
        <authorList>
            <person name="Dougan E. K."/>
            <person name="Rhodes N."/>
            <person name="Thang M."/>
            <person name="Chan C."/>
        </authorList>
    </citation>
    <scope>NUCLEOTIDE SEQUENCE</scope>
</reference>
<name>A0A813CSQ6_9DINO</name>
<dbReference type="GO" id="GO:0101031">
    <property type="term" value="C:protein folding chaperone complex"/>
    <property type="evidence" value="ECO:0007669"/>
    <property type="project" value="TreeGrafter"/>
</dbReference>
<organism evidence="4 5">
    <name type="scientific">Symbiodinium necroappetens</name>
    <dbReference type="NCBI Taxonomy" id="1628268"/>
    <lineage>
        <taxon>Eukaryota</taxon>
        <taxon>Sar</taxon>
        <taxon>Alveolata</taxon>
        <taxon>Dinophyceae</taxon>
        <taxon>Suessiales</taxon>
        <taxon>Symbiodiniaceae</taxon>
        <taxon>Symbiodinium</taxon>
    </lineage>
</organism>
<feature type="region of interest" description="Disordered" evidence="3">
    <location>
        <begin position="155"/>
        <end position="174"/>
    </location>
</feature>
<evidence type="ECO:0000313" key="4">
    <source>
        <dbReference type="EMBL" id="CAE7945407.1"/>
    </source>
</evidence>
<dbReference type="InterPro" id="IPR051966">
    <property type="entry name" value="RPAP3"/>
</dbReference>
<gene>
    <name evidence="4" type="primary">Ppp5c</name>
    <name evidence="4" type="ORF">SNEC2469_LOCUS35573</name>
</gene>
<dbReference type="Proteomes" id="UP000601435">
    <property type="component" value="Unassembled WGS sequence"/>
</dbReference>
<evidence type="ECO:0000256" key="2">
    <source>
        <dbReference type="PROSITE-ProRule" id="PRU00339"/>
    </source>
</evidence>
<dbReference type="AlphaFoldDB" id="A0A813CSQ6"/>
<keyword evidence="5" id="KW-1185">Reference proteome</keyword>
<comment type="caution">
    <text evidence="4">The sequence shown here is derived from an EMBL/GenBank/DDBJ whole genome shotgun (WGS) entry which is preliminary data.</text>
</comment>
<keyword evidence="1 2" id="KW-0802">TPR repeat</keyword>
<evidence type="ECO:0000313" key="5">
    <source>
        <dbReference type="Proteomes" id="UP000601435"/>
    </source>
</evidence>
<protein>
    <submittedName>
        <fullName evidence="4">Ppp5c protein</fullName>
    </submittedName>
</protein>
<accession>A0A813CSQ6</accession>
<dbReference type="PROSITE" id="PS50005">
    <property type="entry name" value="TPR"/>
    <property type="match status" value="1"/>
</dbReference>
<dbReference type="Pfam" id="PF13431">
    <property type="entry name" value="TPR_17"/>
    <property type="match status" value="1"/>
</dbReference>
<dbReference type="SUPFAM" id="SSF48452">
    <property type="entry name" value="TPR-like"/>
    <property type="match status" value="1"/>
</dbReference>
<dbReference type="Pfam" id="PF13432">
    <property type="entry name" value="TPR_16"/>
    <property type="match status" value="1"/>
</dbReference>
<evidence type="ECO:0000256" key="1">
    <source>
        <dbReference type="ARBA" id="ARBA00022803"/>
    </source>
</evidence>
<dbReference type="OrthoDB" id="445048at2759"/>
<dbReference type="EMBL" id="CAJNJA010103641">
    <property type="protein sequence ID" value="CAE7945407.1"/>
    <property type="molecule type" value="Genomic_DNA"/>
</dbReference>
<dbReference type="PANTHER" id="PTHR46423:SF1">
    <property type="entry name" value="RNA POLYMERASE II-ASSOCIATED PROTEIN 3"/>
    <property type="match status" value="1"/>
</dbReference>
<dbReference type="PANTHER" id="PTHR46423">
    <property type="entry name" value="RNA POLYMERASE II-ASSOCIATED PROTEIN 3"/>
    <property type="match status" value="1"/>
</dbReference>
<dbReference type="Gene3D" id="2.40.30.10">
    <property type="entry name" value="Translation factors"/>
    <property type="match status" value="1"/>
</dbReference>
<sequence>MFVFVTVLSSRQGLTSLFRSGPGRGEQTSWSGLMQTALVRMGRLVVGQFFVAGTAFGRITNLSVATGLERNRLWLKCDHASVGVAVQLTGLRTRKVGGDCAVDDLIIVLPRERAWRLCEHRQRIEQLMACQVFGPPLEVAWENDAQIQSRTQAAFEREDVEHPEKHSGSAYDRRWEQPAVEEVSGLAPAFSNASRREFQSPVRTGVIERDGVQKEEKGVLKIRDQSGSPKGAGLTDVINQGNDHFKRQEFELAVEAYTRAIAVDPEIFRMSARLGQMIPAFAKECWEVAELDAKRALQLDPANAKAMYRRAICLRKLGRLHDALGVLEDNAHSENKAFQQLRNEVVHEIARQEARGRFHGFLMLHDFNQIQ</sequence>
<feature type="non-terminal residue" evidence="4">
    <location>
        <position position="1"/>
    </location>
</feature>
<evidence type="ECO:0000256" key="3">
    <source>
        <dbReference type="SAM" id="MobiDB-lite"/>
    </source>
</evidence>
<proteinExistence type="predicted"/>
<dbReference type="Gene3D" id="1.25.40.10">
    <property type="entry name" value="Tetratricopeptide repeat domain"/>
    <property type="match status" value="1"/>
</dbReference>
<dbReference type="InterPro" id="IPR011990">
    <property type="entry name" value="TPR-like_helical_dom_sf"/>
</dbReference>
<feature type="repeat" description="TPR" evidence="2">
    <location>
        <begin position="234"/>
        <end position="267"/>
    </location>
</feature>
<dbReference type="InterPro" id="IPR019734">
    <property type="entry name" value="TPR_rpt"/>
</dbReference>